<name>A0A518BD93_9BACT</name>
<feature type="compositionally biased region" description="Low complexity" evidence="2">
    <location>
        <begin position="21"/>
        <end position="33"/>
    </location>
</feature>
<feature type="compositionally biased region" description="Low complexity" evidence="2">
    <location>
        <begin position="42"/>
        <end position="101"/>
    </location>
</feature>
<evidence type="ECO:0000313" key="3">
    <source>
        <dbReference type="EMBL" id="QDU64951.1"/>
    </source>
</evidence>
<feature type="compositionally biased region" description="Basic and acidic residues" evidence="2">
    <location>
        <begin position="1"/>
        <end position="17"/>
    </location>
</feature>
<protein>
    <recommendedName>
        <fullName evidence="1">Segregation and condensation protein A</fullName>
    </recommendedName>
</protein>
<dbReference type="PANTHER" id="PTHR33969:SF2">
    <property type="entry name" value="SEGREGATION AND CONDENSATION PROTEIN A"/>
    <property type="match status" value="1"/>
</dbReference>
<dbReference type="EMBL" id="CP036287">
    <property type="protein sequence ID" value="QDU64951.1"/>
    <property type="molecule type" value="Genomic_DNA"/>
</dbReference>
<dbReference type="KEGG" id="pbap:Pla133_00120"/>
<gene>
    <name evidence="3" type="primary">scpA</name>
    <name evidence="3" type="ORF">Pla133_00120</name>
</gene>
<feature type="region of interest" description="Disordered" evidence="2">
    <location>
        <begin position="1"/>
        <end position="101"/>
    </location>
</feature>
<dbReference type="Proteomes" id="UP000316921">
    <property type="component" value="Chromosome"/>
</dbReference>
<evidence type="ECO:0000256" key="2">
    <source>
        <dbReference type="SAM" id="MobiDB-lite"/>
    </source>
</evidence>
<dbReference type="AlphaFoldDB" id="A0A518BD93"/>
<keyword evidence="4" id="KW-1185">Reference proteome</keyword>
<proteinExistence type="predicted"/>
<reference evidence="3 4" key="1">
    <citation type="submission" date="2019-02" db="EMBL/GenBank/DDBJ databases">
        <title>Deep-cultivation of Planctomycetes and their phenomic and genomic characterization uncovers novel biology.</title>
        <authorList>
            <person name="Wiegand S."/>
            <person name="Jogler M."/>
            <person name="Boedeker C."/>
            <person name="Pinto D."/>
            <person name="Vollmers J."/>
            <person name="Rivas-Marin E."/>
            <person name="Kohn T."/>
            <person name="Peeters S.H."/>
            <person name="Heuer A."/>
            <person name="Rast P."/>
            <person name="Oberbeckmann S."/>
            <person name="Bunk B."/>
            <person name="Jeske O."/>
            <person name="Meyerdierks A."/>
            <person name="Storesund J.E."/>
            <person name="Kallscheuer N."/>
            <person name="Luecker S."/>
            <person name="Lage O.M."/>
            <person name="Pohl T."/>
            <person name="Merkel B.J."/>
            <person name="Hornburger P."/>
            <person name="Mueller R.-W."/>
            <person name="Bruemmer F."/>
            <person name="Labrenz M."/>
            <person name="Spormann A.M."/>
            <person name="Op den Camp H."/>
            <person name="Overmann J."/>
            <person name="Amann R."/>
            <person name="Jetten M.S.M."/>
            <person name="Mascher T."/>
            <person name="Medema M.H."/>
            <person name="Devos D.P."/>
            <person name="Kaster A.-K."/>
            <person name="Ovreas L."/>
            <person name="Rohde M."/>
            <person name="Galperin M.Y."/>
            <person name="Jogler C."/>
        </authorList>
    </citation>
    <scope>NUCLEOTIDE SEQUENCE [LARGE SCALE GENOMIC DNA]</scope>
    <source>
        <strain evidence="3 4">Pla133</strain>
    </source>
</reference>
<organism evidence="3 4">
    <name type="scientific">Engelhardtia mirabilis</name>
    <dbReference type="NCBI Taxonomy" id="2528011"/>
    <lineage>
        <taxon>Bacteria</taxon>
        <taxon>Pseudomonadati</taxon>
        <taxon>Planctomycetota</taxon>
        <taxon>Planctomycetia</taxon>
        <taxon>Planctomycetia incertae sedis</taxon>
        <taxon>Engelhardtia</taxon>
    </lineage>
</organism>
<evidence type="ECO:0000313" key="4">
    <source>
        <dbReference type="Proteomes" id="UP000316921"/>
    </source>
</evidence>
<dbReference type="RefSeq" id="WP_145061123.1">
    <property type="nucleotide sequence ID" value="NZ_CP036287.1"/>
</dbReference>
<dbReference type="PANTHER" id="PTHR33969">
    <property type="entry name" value="SEGREGATION AND CONDENSATION PROTEIN A"/>
    <property type="match status" value="1"/>
</dbReference>
<evidence type="ECO:0000256" key="1">
    <source>
        <dbReference type="ARBA" id="ARBA00044777"/>
    </source>
</evidence>
<sequence>MLEGTDKPEDDELRTQEASEAEASGGAESTSEASVRDDVAQGEVVDAVEAGNAAEAAHPGDAGSSDESAATAPAADSPADSTPADTAASAATPAAATASAEQGHDYTVRLERVFSGPMDLLLHLVREQEVEIHEIEIHTIVGDYLGYLRALSQVDIESAGDFVVMAATLMAIKSRSLLPKEELDLEAELDPRDELIQRLVEYRRFRQSSELLEARWVDRNLLHSRGWTGELARSRVEPTLDLGEVTVFDLLAIWSRLQRETLANSPHRIAGDPHPMRFYVDRLVDRLRSDGGFSLRRMVESGYDEPATREHLVGSFCAILELVKLGVASVIQESTAGDIDIRMRDDLEAPIEDLLAGVEFEELDEARAASAEAELAAAGIELPGEGADAP</sequence>
<dbReference type="Gene3D" id="6.10.250.2410">
    <property type="match status" value="1"/>
</dbReference>
<accession>A0A518BD93</accession>
<dbReference type="InterPro" id="IPR003768">
    <property type="entry name" value="ScpA"/>
</dbReference>
<dbReference type="Pfam" id="PF02616">
    <property type="entry name" value="SMC_ScpA"/>
    <property type="match status" value="1"/>
</dbReference>